<feature type="domain" description="Methyltransferase type 11" evidence="1">
    <location>
        <begin position="109"/>
        <end position="161"/>
    </location>
</feature>
<dbReference type="InterPro" id="IPR029063">
    <property type="entry name" value="SAM-dependent_MTases_sf"/>
</dbReference>
<dbReference type="PANTHER" id="PTHR43036:SF2">
    <property type="entry name" value="OS04G0481300 PROTEIN"/>
    <property type="match status" value="1"/>
</dbReference>
<evidence type="ECO:0000259" key="1">
    <source>
        <dbReference type="Pfam" id="PF08241"/>
    </source>
</evidence>
<keyword evidence="3" id="KW-1185">Reference proteome</keyword>
<evidence type="ECO:0000313" key="3">
    <source>
        <dbReference type="Proteomes" id="UP000235371"/>
    </source>
</evidence>
<dbReference type="Pfam" id="PF08241">
    <property type="entry name" value="Methyltransf_11"/>
    <property type="match status" value="1"/>
</dbReference>
<dbReference type="AlphaFoldDB" id="A0A2J6TBM4"/>
<dbReference type="GO" id="GO:0008757">
    <property type="term" value="F:S-adenosylmethionine-dependent methyltransferase activity"/>
    <property type="evidence" value="ECO:0007669"/>
    <property type="project" value="InterPro"/>
</dbReference>
<dbReference type="PANTHER" id="PTHR43036">
    <property type="entry name" value="OSJNBB0011N17.9 PROTEIN"/>
    <property type="match status" value="1"/>
</dbReference>
<protein>
    <recommendedName>
        <fullName evidence="1">Methyltransferase type 11 domain-containing protein</fullName>
    </recommendedName>
</protein>
<gene>
    <name evidence="2" type="ORF">K444DRAFT_528408</name>
</gene>
<dbReference type="SUPFAM" id="SSF53335">
    <property type="entry name" value="S-adenosyl-L-methionine-dependent methyltransferases"/>
    <property type="match status" value="1"/>
</dbReference>
<dbReference type="Gene3D" id="3.40.50.150">
    <property type="entry name" value="Vaccinia Virus protein VP39"/>
    <property type="match status" value="1"/>
</dbReference>
<proteinExistence type="predicted"/>
<dbReference type="Proteomes" id="UP000235371">
    <property type="component" value="Unassembled WGS sequence"/>
</dbReference>
<dbReference type="OrthoDB" id="2013972at2759"/>
<sequence length="234" mass="26495">MSSPPLYKTNPLPRSLYPTPLAYKHADFSRQDESADSEWYAQPRFVQHIDDPAIACLKSYYSTIIKPNHSVLDICSSWVSHLPAELKPQSMVGYGMNYAELSKNPHLTKFSVKDLNVMPRLEDVPDGTIDTVICNVSVDYLTRPVEVFNEMKRVLIGGGTAHMAFSNRCFPTKVVGNWMGMSDEERRRWVGGYFWASGGWEGVEEVILKEQKEGFLGGYEDPLYVVRGMKMATK</sequence>
<dbReference type="EMBL" id="KZ613790">
    <property type="protein sequence ID" value="PMD60430.1"/>
    <property type="molecule type" value="Genomic_DNA"/>
</dbReference>
<name>A0A2J6TBM4_9HELO</name>
<accession>A0A2J6TBM4</accession>
<dbReference type="GeneID" id="36582800"/>
<evidence type="ECO:0000313" key="2">
    <source>
        <dbReference type="EMBL" id="PMD60430.1"/>
    </source>
</evidence>
<dbReference type="RefSeq" id="XP_024737334.1">
    <property type="nucleotide sequence ID" value="XM_024874720.1"/>
</dbReference>
<dbReference type="InParanoid" id="A0A2J6TBM4"/>
<reference evidence="2 3" key="1">
    <citation type="submission" date="2016-04" db="EMBL/GenBank/DDBJ databases">
        <title>A degradative enzymes factory behind the ericoid mycorrhizal symbiosis.</title>
        <authorList>
            <consortium name="DOE Joint Genome Institute"/>
            <person name="Martino E."/>
            <person name="Morin E."/>
            <person name="Grelet G."/>
            <person name="Kuo A."/>
            <person name="Kohler A."/>
            <person name="Daghino S."/>
            <person name="Barry K."/>
            <person name="Choi C."/>
            <person name="Cichocki N."/>
            <person name="Clum A."/>
            <person name="Copeland A."/>
            <person name="Hainaut M."/>
            <person name="Haridas S."/>
            <person name="Labutti K."/>
            <person name="Lindquist E."/>
            <person name="Lipzen A."/>
            <person name="Khouja H.-R."/>
            <person name="Murat C."/>
            <person name="Ohm R."/>
            <person name="Olson A."/>
            <person name="Spatafora J."/>
            <person name="Veneault-Fourrey C."/>
            <person name="Henrissat B."/>
            <person name="Grigoriev I."/>
            <person name="Martin F."/>
            <person name="Perotto S."/>
        </authorList>
    </citation>
    <scope>NUCLEOTIDE SEQUENCE [LARGE SCALE GENOMIC DNA]</scope>
    <source>
        <strain evidence="2 3">E</strain>
    </source>
</reference>
<organism evidence="2 3">
    <name type="scientific">Hyaloscypha bicolor E</name>
    <dbReference type="NCBI Taxonomy" id="1095630"/>
    <lineage>
        <taxon>Eukaryota</taxon>
        <taxon>Fungi</taxon>
        <taxon>Dikarya</taxon>
        <taxon>Ascomycota</taxon>
        <taxon>Pezizomycotina</taxon>
        <taxon>Leotiomycetes</taxon>
        <taxon>Helotiales</taxon>
        <taxon>Hyaloscyphaceae</taxon>
        <taxon>Hyaloscypha</taxon>
        <taxon>Hyaloscypha bicolor</taxon>
    </lineage>
</organism>
<dbReference type="InterPro" id="IPR013216">
    <property type="entry name" value="Methyltransf_11"/>
</dbReference>